<dbReference type="EMBL" id="JAUTDP010000003">
    <property type="protein sequence ID" value="KAK3400578.1"/>
    <property type="molecule type" value="Genomic_DNA"/>
</dbReference>
<comment type="caution">
    <text evidence="1">The sequence shown here is derived from an EMBL/GenBank/DDBJ whole genome shotgun (WGS) entry which is preliminary data.</text>
</comment>
<dbReference type="AlphaFoldDB" id="A0AAE0PIK0"/>
<reference evidence="1" key="2">
    <citation type="submission" date="2023-07" db="EMBL/GenBank/DDBJ databases">
        <authorList>
            <consortium name="Lawrence Berkeley National Laboratory"/>
            <person name="Haridas S."/>
            <person name="Hensen N."/>
            <person name="Bonometti L."/>
            <person name="Westerberg I."/>
            <person name="Brannstrom I.O."/>
            <person name="Guillou S."/>
            <person name="Cros-Aarteil S."/>
            <person name="Calhoun S."/>
            <person name="Kuo A."/>
            <person name="Mondo S."/>
            <person name="Pangilinan J."/>
            <person name="Riley R."/>
            <person name="LaButti K."/>
            <person name="Andreopoulos B."/>
            <person name="Lipzen A."/>
            <person name="Chen C."/>
            <person name="Yanf M."/>
            <person name="Daum C."/>
            <person name="Ng V."/>
            <person name="Clum A."/>
            <person name="Steindorff A."/>
            <person name="Ohm R."/>
            <person name="Martin F."/>
            <person name="Silar P."/>
            <person name="Natvig D."/>
            <person name="Lalanne C."/>
            <person name="Gautier V."/>
            <person name="Ament-velasquez S.L."/>
            <person name="Kruys A."/>
            <person name="Hutchinson M.I."/>
            <person name="Powell A.J."/>
            <person name="Barry K."/>
            <person name="Miller A.N."/>
            <person name="Grigoriev I.V."/>
            <person name="Debuchy R."/>
            <person name="Gladieux P."/>
            <person name="Thoren M.H."/>
            <person name="Johannesson H."/>
        </authorList>
    </citation>
    <scope>NUCLEOTIDE SEQUENCE</scope>
    <source>
        <strain evidence="1">FGSC 1904</strain>
    </source>
</reference>
<protein>
    <submittedName>
        <fullName evidence="1">Uncharacterized protein</fullName>
    </submittedName>
</protein>
<name>A0AAE0PIK0_SORBR</name>
<accession>A0AAE0PIK0</accession>
<gene>
    <name evidence="1" type="ORF">B0T20DRAFT_390468</name>
</gene>
<proteinExistence type="predicted"/>
<keyword evidence="2" id="KW-1185">Reference proteome</keyword>
<sequence>MSRLQRNTPLASFFAFASGSSANKALAELPQMRYKVEADNDGLQEPNDDEEMADDEEELEQIHKAEDQLDHDEVLNILDDIFAGGSEAQETFRRCCALFAGW</sequence>
<evidence type="ECO:0000313" key="1">
    <source>
        <dbReference type="EMBL" id="KAK3400578.1"/>
    </source>
</evidence>
<organism evidence="1 2">
    <name type="scientific">Sordaria brevicollis</name>
    <dbReference type="NCBI Taxonomy" id="83679"/>
    <lineage>
        <taxon>Eukaryota</taxon>
        <taxon>Fungi</taxon>
        <taxon>Dikarya</taxon>
        <taxon>Ascomycota</taxon>
        <taxon>Pezizomycotina</taxon>
        <taxon>Sordariomycetes</taxon>
        <taxon>Sordariomycetidae</taxon>
        <taxon>Sordariales</taxon>
        <taxon>Sordariaceae</taxon>
        <taxon>Sordaria</taxon>
    </lineage>
</organism>
<evidence type="ECO:0000313" key="2">
    <source>
        <dbReference type="Proteomes" id="UP001281003"/>
    </source>
</evidence>
<reference evidence="1" key="1">
    <citation type="journal article" date="2023" name="Mol. Phylogenet. Evol.">
        <title>Genome-scale phylogeny and comparative genomics of the fungal order Sordariales.</title>
        <authorList>
            <person name="Hensen N."/>
            <person name="Bonometti L."/>
            <person name="Westerberg I."/>
            <person name="Brannstrom I.O."/>
            <person name="Guillou S."/>
            <person name="Cros-Aarteil S."/>
            <person name="Calhoun S."/>
            <person name="Haridas S."/>
            <person name="Kuo A."/>
            <person name="Mondo S."/>
            <person name="Pangilinan J."/>
            <person name="Riley R."/>
            <person name="LaButti K."/>
            <person name="Andreopoulos B."/>
            <person name="Lipzen A."/>
            <person name="Chen C."/>
            <person name="Yan M."/>
            <person name="Daum C."/>
            <person name="Ng V."/>
            <person name="Clum A."/>
            <person name="Steindorff A."/>
            <person name="Ohm R.A."/>
            <person name="Martin F."/>
            <person name="Silar P."/>
            <person name="Natvig D.O."/>
            <person name="Lalanne C."/>
            <person name="Gautier V."/>
            <person name="Ament-Velasquez S.L."/>
            <person name="Kruys A."/>
            <person name="Hutchinson M.I."/>
            <person name="Powell A.J."/>
            <person name="Barry K."/>
            <person name="Miller A.N."/>
            <person name="Grigoriev I.V."/>
            <person name="Debuchy R."/>
            <person name="Gladieux P."/>
            <person name="Hiltunen Thoren M."/>
            <person name="Johannesson H."/>
        </authorList>
    </citation>
    <scope>NUCLEOTIDE SEQUENCE</scope>
    <source>
        <strain evidence="1">FGSC 1904</strain>
    </source>
</reference>
<dbReference type="Proteomes" id="UP001281003">
    <property type="component" value="Unassembled WGS sequence"/>
</dbReference>